<evidence type="ECO:0000256" key="1">
    <source>
        <dbReference type="SAM" id="Phobius"/>
    </source>
</evidence>
<sequence>MKVLKQVVNFYINSSIHVAFSVVALTWISLIEFQISLDKELLNFVFFATITGYNFVKYFGIAKFHHRSLSKWLKAIQVFSFFSFIFMCYYGLKLKLNTVLFIVGFGLVTFFYAIPFLPKRFFLDSKQNLRDIGGLKVYLIALVWTGVTVFLPAINNDHPINADVILTAIQRFLFIIVIMLPFEIRDLSYDSLKLATIPQKIGIKETKIMGYILLIAFYILELFKDSMAYGSILVLFLIGVITGVLIKFSMVTQGKYYSAFWVEGLPVLWLLMLLLFN</sequence>
<feature type="transmembrane region" description="Helical" evidence="1">
    <location>
        <begin position="7"/>
        <end position="29"/>
    </location>
</feature>
<keyword evidence="1" id="KW-1133">Transmembrane helix</keyword>
<feature type="transmembrane region" description="Helical" evidence="1">
    <location>
        <begin position="41"/>
        <end position="60"/>
    </location>
</feature>
<dbReference type="AlphaFoldDB" id="A0A8J6Q5I6"/>
<feature type="transmembrane region" description="Helical" evidence="1">
    <location>
        <begin position="226"/>
        <end position="246"/>
    </location>
</feature>
<gene>
    <name evidence="2" type="ORF">ICJ83_01170</name>
</gene>
<organism evidence="2 3">
    <name type="scientific">Aestuariibaculum sediminum</name>
    <dbReference type="NCBI Taxonomy" id="2770637"/>
    <lineage>
        <taxon>Bacteria</taxon>
        <taxon>Pseudomonadati</taxon>
        <taxon>Bacteroidota</taxon>
        <taxon>Flavobacteriia</taxon>
        <taxon>Flavobacteriales</taxon>
        <taxon>Flavobacteriaceae</taxon>
    </lineage>
</organism>
<feature type="transmembrane region" description="Helical" evidence="1">
    <location>
        <begin position="72"/>
        <end position="92"/>
    </location>
</feature>
<dbReference type="Proteomes" id="UP000600588">
    <property type="component" value="Unassembled WGS sequence"/>
</dbReference>
<feature type="transmembrane region" description="Helical" evidence="1">
    <location>
        <begin position="160"/>
        <end position="180"/>
    </location>
</feature>
<keyword evidence="3" id="KW-1185">Reference proteome</keyword>
<keyword evidence="1" id="KW-0812">Transmembrane</keyword>
<dbReference type="EMBL" id="JACVXB010000001">
    <property type="protein sequence ID" value="MBD0830733.1"/>
    <property type="molecule type" value="Genomic_DNA"/>
</dbReference>
<protein>
    <recommendedName>
        <fullName evidence="4">Prenyltransferase</fullName>
    </recommendedName>
</protein>
<dbReference type="RefSeq" id="WP_188228523.1">
    <property type="nucleotide sequence ID" value="NZ_JACVXB010000001.1"/>
</dbReference>
<keyword evidence="1" id="KW-0472">Membrane</keyword>
<feature type="transmembrane region" description="Helical" evidence="1">
    <location>
        <begin position="201"/>
        <end position="220"/>
    </location>
</feature>
<accession>A0A8J6Q5I6</accession>
<name>A0A8J6Q5I6_9FLAO</name>
<comment type="caution">
    <text evidence="2">The sequence shown here is derived from an EMBL/GenBank/DDBJ whole genome shotgun (WGS) entry which is preliminary data.</text>
</comment>
<evidence type="ECO:0000313" key="3">
    <source>
        <dbReference type="Proteomes" id="UP000600588"/>
    </source>
</evidence>
<evidence type="ECO:0000313" key="2">
    <source>
        <dbReference type="EMBL" id="MBD0830733.1"/>
    </source>
</evidence>
<feature type="transmembrane region" description="Helical" evidence="1">
    <location>
        <begin position="258"/>
        <end position="276"/>
    </location>
</feature>
<feature type="transmembrane region" description="Helical" evidence="1">
    <location>
        <begin position="98"/>
        <end position="117"/>
    </location>
</feature>
<proteinExistence type="predicted"/>
<evidence type="ECO:0008006" key="4">
    <source>
        <dbReference type="Google" id="ProtNLM"/>
    </source>
</evidence>
<feature type="transmembrane region" description="Helical" evidence="1">
    <location>
        <begin position="137"/>
        <end position="154"/>
    </location>
</feature>
<reference evidence="2 3" key="1">
    <citation type="submission" date="2020-09" db="EMBL/GenBank/DDBJ databases">
        <title>TT11 complete genome.</title>
        <authorList>
            <person name="Wu Z."/>
        </authorList>
    </citation>
    <scope>NUCLEOTIDE SEQUENCE [LARGE SCALE GENOMIC DNA]</scope>
    <source>
        <strain evidence="2 3">TT11</strain>
    </source>
</reference>